<evidence type="ECO:0000256" key="1">
    <source>
        <dbReference type="SAM" id="MobiDB-lite"/>
    </source>
</evidence>
<evidence type="ECO:0000313" key="3">
    <source>
        <dbReference type="Proteomes" id="UP000234560"/>
    </source>
</evidence>
<reference evidence="2" key="2">
    <citation type="submission" date="2023-10" db="EMBL/GenBank/DDBJ databases">
        <authorList>
            <person name="Choi B."/>
        </authorList>
    </citation>
    <scope>NUCLEOTIDE SEQUENCE</scope>
    <source>
        <strain evidence="2">UMB0763</strain>
    </source>
</reference>
<feature type="compositionally biased region" description="Low complexity" evidence="1">
    <location>
        <begin position="200"/>
        <end position="228"/>
    </location>
</feature>
<accession>A0AAF0YQ01</accession>
<feature type="region of interest" description="Disordered" evidence="1">
    <location>
        <begin position="192"/>
        <end position="257"/>
    </location>
</feature>
<gene>
    <name evidence="2" type="ORF">CYJ47_08205</name>
</gene>
<reference evidence="2" key="1">
    <citation type="submission" date="2017-12" db="EMBL/GenBank/DDBJ databases">
        <authorList>
            <person name="Thomas-White K."/>
            <person name="Wolfe A.J."/>
        </authorList>
    </citation>
    <scope>NUCLEOTIDE SEQUENCE</scope>
    <source>
        <strain evidence="2">UMB0763</strain>
    </source>
</reference>
<dbReference type="Proteomes" id="UP000234560">
    <property type="component" value="Chromosome"/>
</dbReference>
<organism evidence="2 3">
    <name type="scientific">Corynebacterium pyruviciproducens</name>
    <dbReference type="NCBI Taxonomy" id="598660"/>
    <lineage>
        <taxon>Bacteria</taxon>
        <taxon>Bacillati</taxon>
        <taxon>Actinomycetota</taxon>
        <taxon>Actinomycetes</taxon>
        <taxon>Mycobacteriales</taxon>
        <taxon>Corynebacteriaceae</taxon>
        <taxon>Corynebacterium</taxon>
    </lineage>
</organism>
<dbReference type="AlphaFoldDB" id="A0AAF0YQ01"/>
<dbReference type="KEGG" id="cpyr:CYJ47_08205"/>
<protein>
    <recommendedName>
        <fullName evidence="4">LysR family transcriptional regulator</fullName>
    </recommendedName>
</protein>
<dbReference type="EMBL" id="CP136958">
    <property type="protein sequence ID" value="WOT01262.1"/>
    <property type="molecule type" value="Genomic_DNA"/>
</dbReference>
<dbReference type="RefSeq" id="WP_257877785.1">
    <property type="nucleotide sequence ID" value="NZ_CAMIHY010000029.1"/>
</dbReference>
<evidence type="ECO:0008006" key="4">
    <source>
        <dbReference type="Google" id="ProtNLM"/>
    </source>
</evidence>
<sequence>MTMEVFFCTGTEPGKWFDRYHENTTHPELITTRVDDALGAFLTRVEERARGEASDASAPVPVALVRLPDVRLTDEMHRVVLYTEQPGIAVGKETELAEMEPERVSPAEVEGEIVNWAIGEDRQVDVPAVRDALAVAAAGVGIVLAPRPLLKVLSKKQIRHFPFVSDRSTDIALVWLVDDDCDAIQDLVGTMKGRTRGSSRGSVKAGANAAAGSKSGAKRGSVAATASTKRTRGGGGGDRRASQRRKNDRGRRNNRRR</sequence>
<feature type="compositionally biased region" description="Basic residues" evidence="1">
    <location>
        <begin position="242"/>
        <end position="257"/>
    </location>
</feature>
<name>A0AAF0YQ01_9CORY</name>
<proteinExistence type="predicted"/>
<evidence type="ECO:0000313" key="2">
    <source>
        <dbReference type="EMBL" id="WOT01262.1"/>
    </source>
</evidence>